<keyword evidence="4" id="KW-0472">Membrane</keyword>
<proteinExistence type="predicted"/>
<feature type="domain" description="Fibronectin type-III" evidence="5">
    <location>
        <begin position="922"/>
        <end position="1014"/>
    </location>
</feature>
<keyword evidence="3" id="KW-0720">Serine protease</keyword>
<feature type="domain" description="Peptidase S53" evidence="6">
    <location>
        <begin position="75"/>
        <end position="414"/>
    </location>
</feature>
<reference evidence="8" key="2">
    <citation type="submission" date="2016-06" db="EMBL/GenBank/DDBJ databases">
        <authorList>
            <person name="Olsen C.W."/>
            <person name="Carey S."/>
            <person name="Hinshaw L."/>
            <person name="Karasin A.I."/>
        </authorList>
    </citation>
    <scope>NUCLEOTIDE SEQUENCE [LARGE SCALE GENOMIC DNA]</scope>
    <source>
        <strain evidence="8">PM4</strain>
    </source>
</reference>
<keyword evidence="1" id="KW-0645">Protease</keyword>
<dbReference type="InterPro" id="IPR036116">
    <property type="entry name" value="FN3_sf"/>
</dbReference>
<evidence type="ECO:0000256" key="4">
    <source>
        <dbReference type="SAM" id="Phobius"/>
    </source>
</evidence>
<reference evidence="9" key="3">
    <citation type="submission" date="2016-06" db="EMBL/GenBank/DDBJ databases">
        <authorList>
            <person name="Toshchakov V.S."/>
        </authorList>
    </citation>
    <scope>NUCLEOTIDE SEQUENCE [LARGE SCALE GENOMIC DNA]</scope>
    <source>
        <strain>PM4 (JCM 30641</strain>
        <strain evidence="9">\VKM B-2940)</strain>
    </source>
</reference>
<dbReference type="PANTHER" id="PTHR14218">
    <property type="entry name" value="PROTEASE S8 TRIPEPTIDYL PEPTIDASE I CLN2"/>
    <property type="match status" value="1"/>
</dbReference>
<accession>A0A1N5UC98</accession>
<dbReference type="AlphaFoldDB" id="A0A1N5UC98"/>
<dbReference type="EMBL" id="LT719092">
    <property type="protein sequence ID" value="SJK84731.1"/>
    <property type="molecule type" value="Genomic_DNA"/>
</dbReference>
<dbReference type="GO" id="GO:0006508">
    <property type="term" value="P:proteolysis"/>
    <property type="evidence" value="ECO:0007669"/>
    <property type="project" value="UniProtKB-KW"/>
</dbReference>
<dbReference type="OrthoDB" id="56693at2157"/>
<name>A0A1N5UC98_9ARCH</name>
<dbReference type="GO" id="GO:0004252">
    <property type="term" value="F:serine-type endopeptidase activity"/>
    <property type="evidence" value="ECO:0007669"/>
    <property type="project" value="InterPro"/>
</dbReference>
<keyword evidence="4" id="KW-0812">Transmembrane</keyword>
<evidence type="ECO:0000313" key="8">
    <source>
        <dbReference type="EMBL" id="SJK84731.1"/>
    </source>
</evidence>
<dbReference type="Proteomes" id="UP000187822">
    <property type="component" value="Chromosome I"/>
</dbReference>
<dbReference type="STRING" id="1673428.CPM_0886"/>
<sequence length="1054" mass="115441">MFRKLVVISIIFLMIASGFTVISLSSTSSVDNAKYNYKNLTTTNTSRSGLAWNVNASPQLAILKQKPQLVGQGFPYNVSQIRQAYNLTGFYQNDTCGQGFTIAIVDAFGDPSLNYDLESFNSLYNLPTANISYYYPYGSPKNLNSSWSLETATDVEWFHAIAPRAHIDLIIVPNAEVGYLQGGVNDTINNISNVNGLSMSWGIAESSLSNGLMYTYNQAFLEANKKDIHIFAASGDQGAYDATKALTVNFPAGDPYVTSVGGTTLNYADGKYTQTSWSGSGGGYSTAFSAPNYQNATGFHGQSLGVPDISAVANPNDGGVTVFSRGNAITLGGTSLATPITAGSFILIDQDLHGKLGFINPLLFNLSRTNQYGKAIIPAVGGSNGYYTATYGWNPVTGLGSINAGLLAKDISQIYSYYGYSVTYGQINTSYVNFNTEVSMSPLTSASSQYISFAGLTIGSYGSTIRAGLCQIGNSIYESFKAGNYIYLRNLGTEKILSKKVVVQLKVDKLTITVGNTTKDLQVFPQSIYGTNASFIFEFSSGEGKPLNSGTASSSENVFNNGYLSVTQPVSGKPIYPFNETACSTLQIKNTSNSIEFSYNSSNPSGSFEKNSGAYPSIELNQSSPMFIYISNTGGNTVTLNGKIENSRTIQVNSGESLKIRFYRQLKMTFQFDIDLPSVSSLHLHFSYPADSNYSNNFTSIIDYTSNLRLNDTTGFSSLGSCTNLTTNSMGFRTNTSHFANSDTKVREQEIPVNLSFDISPIGAKLSLSNGSEILDHNGIIVYSVIPQFINFTIKSTKNGYKNTSGFLRLKPGFNVTYLPFSLGGNGNGYYLNGTVANGYYDAEYSITIPIASAKISYSDINASSDRFGYFSIWLPTGKDQVTTDARYFYSTKTNYTLEQNKVDQLILLQPNISSLLESALSITIDRLIPLFFFTSFISWSISFSSSTVSYYIVEYRTSGQLSWNKVRMSGHSNNIAFINGIYPDSKYYFKVIAVLDGGATVNSNVRTISYESPIYLFLNILIYMGILFYIYAMISYFRGRRRRKKLKDSFREW</sequence>
<dbReference type="EMBL" id="LT671858">
    <property type="protein sequence ID" value="SIM58176.1"/>
    <property type="molecule type" value="Genomic_DNA"/>
</dbReference>
<evidence type="ECO:0000259" key="6">
    <source>
        <dbReference type="PROSITE" id="PS51695"/>
    </source>
</evidence>
<dbReference type="Gene3D" id="2.60.40.10">
    <property type="entry name" value="Immunoglobulins"/>
    <property type="match status" value="1"/>
</dbReference>
<dbReference type="InterPro" id="IPR023828">
    <property type="entry name" value="Peptidase_S8_Ser-AS"/>
</dbReference>
<dbReference type="SUPFAM" id="SSF52743">
    <property type="entry name" value="Subtilisin-like"/>
    <property type="match status" value="1"/>
</dbReference>
<dbReference type="CDD" id="cd00063">
    <property type="entry name" value="FN3"/>
    <property type="match status" value="1"/>
</dbReference>
<evidence type="ECO:0000256" key="2">
    <source>
        <dbReference type="ARBA" id="ARBA00022801"/>
    </source>
</evidence>
<organism evidence="7 10">
    <name type="scientific">Cuniculiplasma divulgatum</name>
    <dbReference type="NCBI Taxonomy" id="1673428"/>
    <lineage>
        <taxon>Archaea</taxon>
        <taxon>Methanobacteriati</taxon>
        <taxon>Thermoplasmatota</taxon>
        <taxon>Thermoplasmata</taxon>
        <taxon>Thermoplasmatales</taxon>
        <taxon>Cuniculiplasmataceae</taxon>
        <taxon>Cuniculiplasma</taxon>
    </lineage>
</organism>
<dbReference type="Gene3D" id="3.40.50.200">
    <property type="entry name" value="Peptidase S8/S53 domain"/>
    <property type="match status" value="1"/>
</dbReference>
<dbReference type="PROSITE" id="PS00138">
    <property type="entry name" value="SUBTILASE_SER"/>
    <property type="match status" value="1"/>
</dbReference>
<dbReference type="PROSITE" id="PS51695">
    <property type="entry name" value="SEDOLISIN"/>
    <property type="match status" value="1"/>
</dbReference>
<evidence type="ECO:0000256" key="3">
    <source>
        <dbReference type="ARBA" id="ARBA00022825"/>
    </source>
</evidence>
<dbReference type="InterPro" id="IPR050819">
    <property type="entry name" value="Tripeptidyl-peptidase_I"/>
</dbReference>
<dbReference type="RefSeq" id="WP_021788690.1">
    <property type="nucleotide sequence ID" value="NZ_LT671858.1"/>
</dbReference>
<dbReference type="Proteomes" id="UP000195607">
    <property type="component" value="Chromosome I"/>
</dbReference>
<gene>
    <name evidence="8" type="ORF">CPM_0886</name>
    <name evidence="7" type="ORF">CSP5_0889</name>
</gene>
<evidence type="ECO:0000259" key="5">
    <source>
        <dbReference type="PROSITE" id="PS50853"/>
    </source>
</evidence>
<dbReference type="KEGG" id="cdiv:CPM_0886"/>
<evidence type="ECO:0000313" key="9">
    <source>
        <dbReference type="Proteomes" id="UP000187822"/>
    </source>
</evidence>
<evidence type="ECO:0000256" key="1">
    <source>
        <dbReference type="ARBA" id="ARBA00022670"/>
    </source>
</evidence>
<evidence type="ECO:0000313" key="10">
    <source>
        <dbReference type="Proteomes" id="UP000195607"/>
    </source>
</evidence>
<dbReference type="InterPro" id="IPR013783">
    <property type="entry name" value="Ig-like_fold"/>
</dbReference>
<feature type="transmembrane region" description="Helical" evidence="4">
    <location>
        <begin position="1015"/>
        <end position="1038"/>
    </location>
</feature>
<protein>
    <submittedName>
        <fullName evidence="7">Cell surface acid-acting endopeptidase/tripeptidyl-peptidase</fullName>
    </submittedName>
</protein>
<keyword evidence="9" id="KW-1185">Reference proteome</keyword>
<dbReference type="GO" id="GO:0008240">
    <property type="term" value="F:tripeptidyl-peptidase activity"/>
    <property type="evidence" value="ECO:0007669"/>
    <property type="project" value="TreeGrafter"/>
</dbReference>
<dbReference type="InterPro" id="IPR036852">
    <property type="entry name" value="Peptidase_S8/S53_dom_sf"/>
</dbReference>
<reference evidence="7 10" key="1">
    <citation type="submission" date="2016-04" db="EMBL/GenBank/DDBJ databases">
        <authorList>
            <person name="Evans L.H."/>
            <person name="Alamgir A."/>
            <person name="Owens N."/>
            <person name="Weber N.D."/>
            <person name="Virtaneva K."/>
            <person name="Barbian K."/>
            <person name="Babar A."/>
            <person name="Rosenke K."/>
        </authorList>
    </citation>
    <scope>NUCLEOTIDE SEQUENCE [LARGE SCALE GENOMIC DNA]</scope>
    <source>
        <strain evidence="7">S5</strain>
        <strain evidence="10">S5(T) (JCM 30642 \VKM B-2941)</strain>
    </source>
</reference>
<dbReference type="GeneID" id="41588163"/>
<keyword evidence="4" id="KW-1133">Transmembrane helix</keyword>
<dbReference type="PANTHER" id="PTHR14218:SF15">
    <property type="entry name" value="TRIPEPTIDYL-PEPTIDASE 1"/>
    <property type="match status" value="1"/>
</dbReference>
<keyword evidence="2" id="KW-0378">Hydrolase</keyword>
<evidence type="ECO:0000313" key="7">
    <source>
        <dbReference type="EMBL" id="SIM58176.1"/>
    </source>
</evidence>
<dbReference type="InterPro" id="IPR003961">
    <property type="entry name" value="FN3_dom"/>
</dbReference>
<dbReference type="PROSITE" id="PS50853">
    <property type="entry name" value="FN3"/>
    <property type="match status" value="1"/>
</dbReference>
<dbReference type="InterPro" id="IPR030400">
    <property type="entry name" value="Sedolisin_dom"/>
</dbReference>
<dbReference type="CDD" id="cd04056">
    <property type="entry name" value="Peptidases_S53"/>
    <property type="match status" value="1"/>
</dbReference>
<dbReference type="SUPFAM" id="SSF49265">
    <property type="entry name" value="Fibronectin type III"/>
    <property type="match status" value="1"/>
</dbReference>